<evidence type="ECO:0000256" key="6">
    <source>
        <dbReference type="ARBA" id="ARBA00022741"/>
    </source>
</evidence>
<evidence type="ECO:0000256" key="4">
    <source>
        <dbReference type="ARBA" id="ARBA00022692"/>
    </source>
</evidence>
<evidence type="ECO:0000256" key="10">
    <source>
        <dbReference type="ARBA" id="ARBA00023136"/>
    </source>
</evidence>
<dbReference type="Proteomes" id="UP000245942">
    <property type="component" value="Unassembled WGS sequence"/>
</dbReference>
<dbReference type="InterPro" id="IPR003593">
    <property type="entry name" value="AAA+_ATPase"/>
</dbReference>
<dbReference type="Gene3D" id="2.10.25.10">
    <property type="entry name" value="Laminin"/>
    <property type="match status" value="1"/>
</dbReference>
<evidence type="ECO:0000256" key="11">
    <source>
        <dbReference type="ARBA" id="ARBA00023180"/>
    </source>
</evidence>
<feature type="transmembrane region" description="Helical" evidence="14">
    <location>
        <begin position="1016"/>
        <end position="1037"/>
    </location>
</feature>
<keyword evidence="8" id="KW-0067">ATP-binding</keyword>
<evidence type="ECO:0000256" key="13">
    <source>
        <dbReference type="SAM" id="MobiDB-lite"/>
    </source>
</evidence>
<dbReference type="InterPro" id="IPR013525">
    <property type="entry name" value="ABC2_TM"/>
</dbReference>
<dbReference type="GO" id="GO:0016887">
    <property type="term" value="F:ATP hydrolysis activity"/>
    <property type="evidence" value="ECO:0007669"/>
    <property type="project" value="InterPro"/>
</dbReference>
<reference evidence="18 19" key="1">
    <citation type="journal article" date="2018" name="Mol. Biol. Evol.">
        <title>Broad Genomic Sampling Reveals a Smut Pathogenic Ancestry of the Fungal Clade Ustilaginomycotina.</title>
        <authorList>
            <person name="Kijpornyongpan T."/>
            <person name="Mondo S.J."/>
            <person name="Barry K."/>
            <person name="Sandor L."/>
            <person name="Lee J."/>
            <person name="Lipzen A."/>
            <person name="Pangilinan J."/>
            <person name="LaButti K."/>
            <person name="Hainaut M."/>
            <person name="Henrissat B."/>
            <person name="Grigoriev I.V."/>
            <person name="Spatafora J.W."/>
            <person name="Aime M.C."/>
        </authorList>
    </citation>
    <scope>NUCLEOTIDE SEQUENCE [LARGE SCALE GENOMIC DNA]</scope>
    <source>
        <strain evidence="18 19">MCA 4718</strain>
    </source>
</reference>
<keyword evidence="4 14" id="KW-0812">Transmembrane</keyword>
<evidence type="ECO:0000256" key="8">
    <source>
        <dbReference type="ARBA" id="ARBA00022840"/>
    </source>
</evidence>
<keyword evidence="12" id="KW-0245">EGF-like domain</keyword>
<dbReference type="Pfam" id="PF19055">
    <property type="entry name" value="ABC2_membrane_7"/>
    <property type="match status" value="1"/>
</dbReference>
<dbReference type="AlphaFoldDB" id="A0A316UC52"/>
<feature type="transmembrane region" description="Helical" evidence="14">
    <location>
        <begin position="819"/>
        <end position="842"/>
    </location>
</feature>
<dbReference type="Pfam" id="PF01061">
    <property type="entry name" value="ABC2_membrane"/>
    <property type="match status" value="1"/>
</dbReference>
<feature type="chain" id="PRO_5016378762" description="ABC transporter domain-containing protein" evidence="15">
    <location>
        <begin position="24"/>
        <end position="1041"/>
    </location>
</feature>
<dbReference type="EMBL" id="KZ819324">
    <property type="protein sequence ID" value="PWN21983.1"/>
    <property type="molecule type" value="Genomic_DNA"/>
</dbReference>
<dbReference type="GO" id="GO:0005789">
    <property type="term" value="C:endoplasmic reticulum membrane"/>
    <property type="evidence" value="ECO:0007669"/>
    <property type="project" value="UniProtKB-SubCell"/>
</dbReference>
<dbReference type="GO" id="GO:0140359">
    <property type="term" value="F:ABC-type transporter activity"/>
    <property type="evidence" value="ECO:0007669"/>
    <property type="project" value="InterPro"/>
</dbReference>
<dbReference type="FunFam" id="3.40.50.300:FF:000702">
    <property type="entry name" value="ABC transporter (Adp1)"/>
    <property type="match status" value="1"/>
</dbReference>
<feature type="domain" description="ABC transporter" evidence="17">
    <location>
        <begin position="376"/>
        <end position="616"/>
    </location>
</feature>
<keyword evidence="6" id="KW-0547">Nucleotide-binding</keyword>
<evidence type="ECO:0000256" key="14">
    <source>
        <dbReference type="SAM" id="Phobius"/>
    </source>
</evidence>
<dbReference type="SUPFAM" id="SSF52540">
    <property type="entry name" value="P-loop containing nucleoside triphosphate hydrolases"/>
    <property type="match status" value="1"/>
</dbReference>
<feature type="disulfide bond" evidence="12">
    <location>
        <begin position="79"/>
        <end position="88"/>
    </location>
</feature>
<evidence type="ECO:0000259" key="16">
    <source>
        <dbReference type="PROSITE" id="PS50026"/>
    </source>
</evidence>
<dbReference type="GeneID" id="37013888"/>
<keyword evidence="9 14" id="KW-1133">Transmembrane helix</keyword>
<dbReference type="PANTHER" id="PTHR19241">
    <property type="entry name" value="ATP-BINDING CASSETTE TRANSPORTER"/>
    <property type="match status" value="1"/>
</dbReference>
<keyword evidence="19" id="KW-1185">Reference proteome</keyword>
<dbReference type="Pfam" id="PF00005">
    <property type="entry name" value="ABC_tran"/>
    <property type="match status" value="1"/>
</dbReference>
<dbReference type="PROSITE" id="PS01186">
    <property type="entry name" value="EGF_2"/>
    <property type="match status" value="1"/>
</dbReference>
<evidence type="ECO:0000256" key="2">
    <source>
        <dbReference type="ARBA" id="ARBA00005814"/>
    </source>
</evidence>
<proteinExistence type="inferred from homology"/>
<keyword evidence="7" id="KW-0256">Endoplasmic reticulum</keyword>
<feature type="transmembrane region" description="Helical" evidence="14">
    <location>
        <begin position="321"/>
        <end position="345"/>
    </location>
</feature>
<gene>
    <name evidence="18" type="ORF">BCV69DRAFT_281891</name>
</gene>
<dbReference type="Gene3D" id="3.40.50.300">
    <property type="entry name" value="P-loop containing nucleotide triphosphate hydrolases"/>
    <property type="match status" value="1"/>
</dbReference>
<comment type="caution">
    <text evidence="12">Lacks conserved residue(s) required for the propagation of feature annotation.</text>
</comment>
<dbReference type="PROSITE" id="PS00022">
    <property type="entry name" value="EGF_1"/>
    <property type="match status" value="1"/>
</dbReference>
<feature type="transmembrane region" description="Helical" evidence="14">
    <location>
        <begin position="897"/>
        <end position="922"/>
    </location>
</feature>
<evidence type="ECO:0000256" key="7">
    <source>
        <dbReference type="ARBA" id="ARBA00022824"/>
    </source>
</evidence>
<keyword evidence="11" id="KW-0325">Glycoprotein</keyword>
<feature type="signal peptide" evidence="15">
    <location>
        <begin position="1"/>
        <end position="23"/>
    </location>
</feature>
<sequence length="1041" mass="112794">MRQNASLIGLVAIHATLALVAVAARSPPLDRTNNNTLIFSSPFAADRPSDCPPCFNCMLPAFTCANSGECRQRDGQCDCPTGFGGQDCLSPLCDSPLKGEERSPREGDQCTCDQGWDGLNCNVCQTDEACSEFILGGEKLLGNGTCYTGGSTIRQSFQQCDVTNKKITGMLPGRSPKVTFSCEKDDAACNFQFWIGQRESFYCDLTGCNEVLERTAESNNTRYVCEKTSCSCIPGRMLCGEAGSIDIGDFLSEEIKGPASMTCKTGAKGSRDCKFEEPAMNDLISSIFGDSSITLNCASGECVHYQQVPGYQSPVSPPHSIFWVVISAIGAVVFVLLIAAMLWILGRHAKHEEYGSVRLPEDETARLMADHVPAALSFKDLTYHINSKPVLSGITGTVNPGEIMAIVGSSGAGKTTFLDLLARREKRGTVSGTILVNGRPVTDAAFQRITGFVDQEDCLMSTLTVYETVLYSALLRLPREMSIEAKRFRTLETLQELGILGIKDSRIGDSGARSISGGEKRRVSIACELVTSPSVLFLDEATSGLDSANALNVVECLVNLARTYRRTVVLSLHQPSSKIVSLLDKLILLASGRLVYSGPFSACDEYFSSIGHACPSGHNILEYLIDLTAAASKGGSTSSIATPARTEEDTIEQEPTEDPSALELSTRTTASGAATPSGSIGRTAGKLAAGVRSAFGSRNGLQGHGAIPRALATLVKDYQQSEVASKVQAEVGGQTANGERNGGSGETLTDVEEADEVLRGYRKATLWTQLRILSGRSFKNLYRNPQLMLAHYLLSFVLGGFVGLLFYGVTNDIAGFQNRLGLCFFTLALFGFSTLTSLGIFANERQLFVRERANGYYSPVTYFFAKLIFDSLPLRVIPPLLFGPTIYFTVGLVPQVANFWCFILTLVLFSLAASSIVFFISVSIRDTGVANLVGTLTMLISLLFAGLLINRDKIPMSLRWLLYISPFHASYEALLVNELRSLSLVERKFGVDLDVPAATLLSSFGFDSQAYWQDQIILTAIFLISTAMSLFWLVCYVKERR</sequence>
<dbReference type="PROSITE" id="PS50893">
    <property type="entry name" value="ABC_TRANSPORTER_2"/>
    <property type="match status" value="1"/>
</dbReference>
<feature type="domain" description="EGF-like" evidence="16">
    <location>
        <begin position="55"/>
        <end position="89"/>
    </location>
</feature>
<evidence type="ECO:0000256" key="5">
    <source>
        <dbReference type="ARBA" id="ARBA00022729"/>
    </source>
</evidence>
<evidence type="ECO:0000313" key="18">
    <source>
        <dbReference type="EMBL" id="PWN21983.1"/>
    </source>
</evidence>
<dbReference type="InterPro" id="IPR043926">
    <property type="entry name" value="ABCG_dom"/>
</dbReference>
<evidence type="ECO:0000313" key="19">
    <source>
        <dbReference type="Proteomes" id="UP000245942"/>
    </source>
</evidence>
<protein>
    <recommendedName>
        <fullName evidence="20">ABC transporter domain-containing protein</fullName>
    </recommendedName>
</protein>
<evidence type="ECO:0000256" key="12">
    <source>
        <dbReference type="PROSITE-ProRule" id="PRU00076"/>
    </source>
</evidence>
<feature type="transmembrane region" description="Helical" evidence="14">
    <location>
        <begin position="789"/>
        <end position="807"/>
    </location>
</feature>
<keyword evidence="5 15" id="KW-0732">Signal</keyword>
<dbReference type="PROSITE" id="PS00211">
    <property type="entry name" value="ABC_TRANSPORTER_1"/>
    <property type="match status" value="1"/>
</dbReference>
<dbReference type="InterPro" id="IPR017871">
    <property type="entry name" value="ABC_transporter-like_CS"/>
</dbReference>
<dbReference type="SMART" id="SM00382">
    <property type="entry name" value="AAA"/>
    <property type="match status" value="1"/>
</dbReference>
<evidence type="ECO:0000256" key="9">
    <source>
        <dbReference type="ARBA" id="ARBA00022989"/>
    </source>
</evidence>
<keyword evidence="10 14" id="KW-0472">Membrane</keyword>
<dbReference type="InterPro" id="IPR027417">
    <property type="entry name" value="P-loop_NTPase"/>
</dbReference>
<dbReference type="InterPro" id="IPR003439">
    <property type="entry name" value="ABC_transporter-like_ATP-bd"/>
</dbReference>
<keyword evidence="3" id="KW-0813">Transport</keyword>
<dbReference type="InterPro" id="IPR000742">
    <property type="entry name" value="EGF"/>
</dbReference>
<accession>A0A316UC52</accession>
<dbReference type="CDD" id="cd03213">
    <property type="entry name" value="ABCG_EPDR"/>
    <property type="match status" value="1"/>
</dbReference>
<name>A0A316UC52_9BASI</name>
<evidence type="ECO:0000256" key="1">
    <source>
        <dbReference type="ARBA" id="ARBA00004477"/>
    </source>
</evidence>
<dbReference type="STRING" id="1684307.A0A316UC52"/>
<dbReference type="PROSITE" id="PS50026">
    <property type="entry name" value="EGF_3"/>
    <property type="match status" value="1"/>
</dbReference>
<feature type="compositionally biased region" description="Polar residues" evidence="13">
    <location>
        <begin position="663"/>
        <end position="680"/>
    </location>
</feature>
<evidence type="ECO:0008006" key="20">
    <source>
        <dbReference type="Google" id="ProtNLM"/>
    </source>
</evidence>
<dbReference type="OrthoDB" id="66620at2759"/>
<evidence type="ECO:0000259" key="17">
    <source>
        <dbReference type="PROSITE" id="PS50893"/>
    </source>
</evidence>
<evidence type="ECO:0000256" key="3">
    <source>
        <dbReference type="ARBA" id="ARBA00022448"/>
    </source>
</evidence>
<dbReference type="GO" id="GO:0005524">
    <property type="term" value="F:ATP binding"/>
    <property type="evidence" value="ECO:0007669"/>
    <property type="project" value="UniProtKB-KW"/>
</dbReference>
<keyword evidence="12" id="KW-1015">Disulfide bond</keyword>
<evidence type="ECO:0000256" key="15">
    <source>
        <dbReference type="SAM" id="SignalP"/>
    </source>
</evidence>
<feature type="region of interest" description="Disordered" evidence="13">
    <location>
        <begin position="634"/>
        <end position="682"/>
    </location>
</feature>
<comment type="subcellular location">
    <subcellularLocation>
        <location evidence="1">Endoplasmic reticulum membrane</location>
        <topology evidence="1">Multi-pass membrane protein</topology>
    </subcellularLocation>
</comment>
<organism evidence="18 19">
    <name type="scientific">Pseudomicrostroma glucosiphilum</name>
    <dbReference type="NCBI Taxonomy" id="1684307"/>
    <lineage>
        <taxon>Eukaryota</taxon>
        <taxon>Fungi</taxon>
        <taxon>Dikarya</taxon>
        <taxon>Basidiomycota</taxon>
        <taxon>Ustilaginomycotina</taxon>
        <taxon>Exobasidiomycetes</taxon>
        <taxon>Microstromatales</taxon>
        <taxon>Microstromatales incertae sedis</taxon>
        <taxon>Pseudomicrostroma</taxon>
    </lineage>
</organism>
<feature type="transmembrane region" description="Helical" evidence="14">
    <location>
        <begin position="929"/>
        <end position="949"/>
    </location>
</feature>
<comment type="similarity">
    <text evidence="2">Belongs to the ABC transporter superfamily. ABCG family. Eye pigment precursor importer (TC 3.A.1.204) subfamily.</text>
</comment>
<dbReference type="RefSeq" id="XP_025349143.1">
    <property type="nucleotide sequence ID" value="XM_025492154.1"/>
</dbReference>